<dbReference type="PANTHER" id="PTHR31713:SF42">
    <property type="entry name" value="PROTEIN SAR DEFICIENT 1"/>
    <property type="match status" value="1"/>
</dbReference>
<dbReference type="GO" id="GO:0005634">
    <property type="term" value="C:nucleus"/>
    <property type="evidence" value="ECO:0007669"/>
    <property type="project" value="TreeGrafter"/>
</dbReference>
<keyword evidence="4" id="KW-1185">Reference proteome</keyword>
<dbReference type="EMBL" id="JAUJYO010000003">
    <property type="protein sequence ID" value="KAK1320646.1"/>
    <property type="molecule type" value="Genomic_DNA"/>
</dbReference>
<name>A0AAV9F3Q7_ACOCL</name>
<evidence type="ECO:0000313" key="3">
    <source>
        <dbReference type="EMBL" id="KAK1320646.1"/>
    </source>
</evidence>
<evidence type="ECO:0000259" key="1">
    <source>
        <dbReference type="Pfam" id="PF07887"/>
    </source>
</evidence>
<reference evidence="3" key="2">
    <citation type="submission" date="2023-06" db="EMBL/GenBank/DDBJ databases">
        <authorList>
            <person name="Ma L."/>
            <person name="Liu K.-W."/>
            <person name="Li Z."/>
            <person name="Hsiao Y.-Y."/>
            <person name="Qi Y."/>
            <person name="Fu T."/>
            <person name="Tang G."/>
            <person name="Zhang D."/>
            <person name="Sun W.-H."/>
            <person name="Liu D.-K."/>
            <person name="Li Y."/>
            <person name="Chen G.-Z."/>
            <person name="Liu X.-D."/>
            <person name="Liao X.-Y."/>
            <person name="Jiang Y.-T."/>
            <person name="Yu X."/>
            <person name="Hao Y."/>
            <person name="Huang J."/>
            <person name="Zhao X.-W."/>
            <person name="Ke S."/>
            <person name="Chen Y.-Y."/>
            <person name="Wu W.-L."/>
            <person name="Hsu J.-L."/>
            <person name="Lin Y.-F."/>
            <person name="Huang M.-D."/>
            <person name="Li C.-Y."/>
            <person name="Huang L."/>
            <person name="Wang Z.-W."/>
            <person name="Zhao X."/>
            <person name="Zhong W.-Y."/>
            <person name="Peng D.-H."/>
            <person name="Ahmad S."/>
            <person name="Lan S."/>
            <person name="Zhang J.-S."/>
            <person name="Tsai W.-C."/>
            <person name="Van De Peer Y."/>
            <person name="Liu Z.-J."/>
        </authorList>
    </citation>
    <scope>NUCLEOTIDE SEQUENCE</scope>
    <source>
        <strain evidence="3">CP</strain>
        <tissue evidence="3">Leaves</tissue>
    </source>
</reference>
<dbReference type="GO" id="GO:0005516">
    <property type="term" value="F:calmodulin binding"/>
    <property type="evidence" value="ECO:0007669"/>
    <property type="project" value="InterPro"/>
</dbReference>
<dbReference type="GO" id="GO:0043565">
    <property type="term" value="F:sequence-specific DNA binding"/>
    <property type="evidence" value="ECO:0007669"/>
    <property type="project" value="TreeGrafter"/>
</dbReference>
<dbReference type="InterPro" id="IPR046831">
    <property type="entry name" value="Calmodulin_bind_N"/>
</dbReference>
<proteinExistence type="predicted"/>
<protein>
    <submittedName>
        <fullName evidence="3">Uncharacterized protein</fullName>
    </submittedName>
</protein>
<dbReference type="AlphaFoldDB" id="A0AAV9F3Q7"/>
<dbReference type="Proteomes" id="UP001180020">
    <property type="component" value="Unassembled WGS sequence"/>
</dbReference>
<dbReference type="Pfam" id="PF07887">
    <property type="entry name" value="Calmodulin_bind"/>
    <property type="match status" value="1"/>
</dbReference>
<dbReference type="GO" id="GO:0080142">
    <property type="term" value="P:regulation of salicylic acid biosynthetic process"/>
    <property type="evidence" value="ECO:0007669"/>
    <property type="project" value="TreeGrafter"/>
</dbReference>
<evidence type="ECO:0000259" key="2">
    <source>
        <dbReference type="Pfam" id="PF20451"/>
    </source>
</evidence>
<feature type="domain" description="Calmodulin binding protein-like N-terminal" evidence="1">
    <location>
        <begin position="44"/>
        <end position="130"/>
    </location>
</feature>
<reference evidence="3" key="1">
    <citation type="journal article" date="2023" name="Nat. Commun.">
        <title>Diploid and tetraploid genomes of Acorus and the evolution of monocots.</title>
        <authorList>
            <person name="Ma L."/>
            <person name="Liu K.W."/>
            <person name="Li Z."/>
            <person name="Hsiao Y.Y."/>
            <person name="Qi Y."/>
            <person name="Fu T."/>
            <person name="Tang G.D."/>
            <person name="Zhang D."/>
            <person name="Sun W.H."/>
            <person name="Liu D.K."/>
            <person name="Li Y."/>
            <person name="Chen G.Z."/>
            <person name="Liu X.D."/>
            <person name="Liao X.Y."/>
            <person name="Jiang Y.T."/>
            <person name="Yu X."/>
            <person name="Hao Y."/>
            <person name="Huang J."/>
            <person name="Zhao X.W."/>
            <person name="Ke S."/>
            <person name="Chen Y.Y."/>
            <person name="Wu W.L."/>
            <person name="Hsu J.L."/>
            <person name="Lin Y.F."/>
            <person name="Huang M.D."/>
            <person name="Li C.Y."/>
            <person name="Huang L."/>
            <person name="Wang Z.W."/>
            <person name="Zhao X."/>
            <person name="Zhong W.Y."/>
            <person name="Peng D.H."/>
            <person name="Ahmad S."/>
            <person name="Lan S."/>
            <person name="Zhang J.S."/>
            <person name="Tsai W.C."/>
            <person name="Van de Peer Y."/>
            <person name="Liu Z.J."/>
        </authorList>
    </citation>
    <scope>NUCLEOTIDE SEQUENCE</scope>
    <source>
        <strain evidence="3">CP</strain>
    </source>
</reference>
<dbReference type="Pfam" id="PF20451">
    <property type="entry name" value="Calmod_bind_M"/>
    <property type="match status" value="1"/>
</dbReference>
<comment type="caution">
    <text evidence="3">The sequence shown here is derived from an EMBL/GenBank/DDBJ whole genome shotgun (WGS) entry which is preliminary data.</text>
</comment>
<sequence length="176" mass="19970">MAVSTFVREKSLQNFCSSLEPLLRRVVREEVEHGLIDVVQFLQSNKLSLPIFTGSRIRGEDDIPLRIFLVNSNHDGRSVTSSLPSPIKIEIVVIDGDFPSDNRHDWTQNEFNSSIVRERAGKRPLLAGEKHYPPSLHDEVWRLEKIGKDGTFHRKLVEEGINTILLEVMGGQSDMP</sequence>
<feature type="domain" description="Calmodulin binding protein central" evidence="2">
    <location>
        <begin position="136"/>
        <end position="164"/>
    </location>
</feature>
<gene>
    <name evidence="3" type="ORF">QJS10_CPA03g00564</name>
</gene>
<organism evidence="3 4">
    <name type="scientific">Acorus calamus</name>
    <name type="common">Sweet flag</name>
    <dbReference type="NCBI Taxonomy" id="4465"/>
    <lineage>
        <taxon>Eukaryota</taxon>
        <taxon>Viridiplantae</taxon>
        <taxon>Streptophyta</taxon>
        <taxon>Embryophyta</taxon>
        <taxon>Tracheophyta</taxon>
        <taxon>Spermatophyta</taxon>
        <taxon>Magnoliopsida</taxon>
        <taxon>Liliopsida</taxon>
        <taxon>Acoraceae</taxon>
        <taxon>Acorus</taxon>
    </lineage>
</organism>
<dbReference type="InterPro" id="IPR012416">
    <property type="entry name" value="CBP60"/>
</dbReference>
<accession>A0AAV9F3Q7</accession>
<dbReference type="GO" id="GO:0003700">
    <property type="term" value="F:DNA-binding transcription factor activity"/>
    <property type="evidence" value="ECO:0007669"/>
    <property type="project" value="TreeGrafter"/>
</dbReference>
<evidence type="ECO:0000313" key="4">
    <source>
        <dbReference type="Proteomes" id="UP001180020"/>
    </source>
</evidence>
<dbReference type="PANTHER" id="PTHR31713">
    <property type="entry name" value="OS02G0177800 PROTEIN"/>
    <property type="match status" value="1"/>
</dbReference>
<dbReference type="InterPro" id="IPR046830">
    <property type="entry name" value="Calmod_bind_M"/>
</dbReference>